<proteinExistence type="predicted"/>
<sequence>MYIFLYPKSKSTTQIFDFKPSPLVATGNHCTDNFLSYPVRNNSSLSSSLMSASKWQTSAAYCSLLFI</sequence>
<keyword evidence="1" id="KW-1185">Reference proteome</keyword>
<evidence type="ECO:0000313" key="2">
    <source>
        <dbReference type="WBParaSite" id="nRc.2.0.1.t43120-RA"/>
    </source>
</evidence>
<dbReference type="WBParaSite" id="nRc.2.0.1.t43120-RA">
    <property type="protein sequence ID" value="nRc.2.0.1.t43120-RA"/>
    <property type="gene ID" value="nRc.2.0.1.g43120"/>
</dbReference>
<accession>A0A915KY63</accession>
<organism evidence="1 2">
    <name type="scientific">Romanomermis culicivorax</name>
    <name type="common">Nematode worm</name>
    <dbReference type="NCBI Taxonomy" id="13658"/>
    <lineage>
        <taxon>Eukaryota</taxon>
        <taxon>Metazoa</taxon>
        <taxon>Ecdysozoa</taxon>
        <taxon>Nematoda</taxon>
        <taxon>Enoplea</taxon>
        <taxon>Dorylaimia</taxon>
        <taxon>Mermithida</taxon>
        <taxon>Mermithoidea</taxon>
        <taxon>Mermithidae</taxon>
        <taxon>Romanomermis</taxon>
    </lineage>
</organism>
<protein>
    <submittedName>
        <fullName evidence="2">Uncharacterized protein</fullName>
    </submittedName>
</protein>
<dbReference type="Proteomes" id="UP000887565">
    <property type="component" value="Unplaced"/>
</dbReference>
<evidence type="ECO:0000313" key="1">
    <source>
        <dbReference type="Proteomes" id="UP000887565"/>
    </source>
</evidence>
<reference evidence="2" key="1">
    <citation type="submission" date="2022-11" db="UniProtKB">
        <authorList>
            <consortium name="WormBaseParasite"/>
        </authorList>
    </citation>
    <scope>IDENTIFICATION</scope>
</reference>
<dbReference type="AlphaFoldDB" id="A0A915KY63"/>
<name>A0A915KY63_ROMCU</name>